<dbReference type="PROSITE" id="PS50801">
    <property type="entry name" value="STAS"/>
    <property type="match status" value="1"/>
</dbReference>
<dbReference type="SUPFAM" id="SSF52091">
    <property type="entry name" value="SpoIIaa-like"/>
    <property type="match status" value="1"/>
</dbReference>
<dbReference type="NCBIfam" id="TIGR00377">
    <property type="entry name" value="ant_ant_sig"/>
    <property type="match status" value="1"/>
</dbReference>
<dbReference type="Gene3D" id="3.30.750.24">
    <property type="entry name" value="STAS domain"/>
    <property type="match status" value="1"/>
</dbReference>
<sequence length="116" mass="13130">MSLSMDLEQMGDVLCVRLQGELDHHSSLELRTEVERYLEQNQTLHIVLNLEDLAFMDSSGIGVILGRYKQIRKNGGEMVVCSISAPVRRLFELSGLFKILRLENRETDALKKLGVA</sequence>
<dbReference type="GO" id="GO:0043856">
    <property type="term" value="F:anti-sigma factor antagonist activity"/>
    <property type="evidence" value="ECO:0007669"/>
    <property type="project" value="InterPro"/>
</dbReference>
<evidence type="ECO:0000313" key="9">
    <source>
        <dbReference type="Proteomes" id="UP000275076"/>
    </source>
</evidence>
<keyword evidence="9" id="KW-1185">Reference proteome</keyword>
<dbReference type="GO" id="GO:0030435">
    <property type="term" value="P:sporulation resulting in formation of a cellular spore"/>
    <property type="evidence" value="ECO:0007669"/>
    <property type="project" value="UniProtKB-KW"/>
</dbReference>
<comment type="caution">
    <text evidence="8">The sequence shown here is derived from an EMBL/GenBank/DDBJ whole genome shotgun (WGS) entry which is preliminary data.</text>
</comment>
<dbReference type="AlphaFoldDB" id="A0A3R9Q281"/>
<evidence type="ECO:0000256" key="4">
    <source>
        <dbReference type="ARBA" id="ARBA00022553"/>
    </source>
</evidence>
<dbReference type="InterPro" id="IPR014237">
    <property type="entry name" value="Anti-sigma_F_ant"/>
</dbReference>
<dbReference type="PANTHER" id="PTHR33495:SF2">
    <property type="entry name" value="ANTI-SIGMA FACTOR ANTAGONIST TM_1081-RELATED"/>
    <property type="match status" value="1"/>
</dbReference>
<dbReference type="CDD" id="cd07043">
    <property type="entry name" value="STAS_anti-anti-sigma_factors"/>
    <property type="match status" value="1"/>
</dbReference>
<dbReference type="GO" id="GO:0045152">
    <property type="term" value="F:antisigma factor binding"/>
    <property type="evidence" value="ECO:0007669"/>
    <property type="project" value="InterPro"/>
</dbReference>
<comment type="function">
    <text evidence="1">In the phosphorylated form it could act as an anti-anti-sigma factor that counteracts SpoIIAB and thus releases sigma f from inhibition.</text>
</comment>
<evidence type="ECO:0000313" key="8">
    <source>
        <dbReference type="EMBL" id="RSL32033.1"/>
    </source>
</evidence>
<evidence type="ECO:0000256" key="2">
    <source>
        <dbReference type="ARBA" id="ARBA00009013"/>
    </source>
</evidence>
<dbReference type="InterPro" id="IPR003658">
    <property type="entry name" value="Anti-sigma_ant"/>
</dbReference>
<feature type="domain" description="STAS" evidence="7">
    <location>
        <begin position="3"/>
        <end position="113"/>
    </location>
</feature>
<dbReference type="NCBIfam" id="TIGR02886">
    <property type="entry name" value="spore_II_AA"/>
    <property type="match status" value="1"/>
</dbReference>
<name>A0A3R9Q281_9BACI</name>
<evidence type="ECO:0000256" key="1">
    <source>
        <dbReference type="ARBA" id="ARBA00001976"/>
    </source>
</evidence>
<dbReference type="Pfam" id="PF01740">
    <property type="entry name" value="STAS"/>
    <property type="match status" value="1"/>
</dbReference>
<dbReference type="EMBL" id="RBVX01000018">
    <property type="protein sequence ID" value="RSL32033.1"/>
    <property type="molecule type" value="Genomic_DNA"/>
</dbReference>
<keyword evidence="5" id="KW-0749">Sporulation</keyword>
<dbReference type="InterPro" id="IPR036513">
    <property type="entry name" value="STAS_dom_sf"/>
</dbReference>
<evidence type="ECO:0000259" key="7">
    <source>
        <dbReference type="PROSITE" id="PS50801"/>
    </source>
</evidence>
<evidence type="ECO:0000256" key="6">
    <source>
        <dbReference type="RuleBase" id="RU003749"/>
    </source>
</evidence>
<reference evidence="8 9" key="1">
    <citation type="submission" date="2018-10" db="EMBL/GenBank/DDBJ databases">
        <title>Draft genome sequence of Bacillus salarius IM0101, isolated from a hypersaline soil in Inner Mongolia, China.</title>
        <authorList>
            <person name="Yamprayoonswat W."/>
            <person name="Boonvisut S."/>
            <person name="Jumpathong W."/>
            <person name="Sittihan S."/>
            <person name="Ruangsuj P."/>
            <person name="Wanthongcharoen S."/>
            <person name="Thongpramul N."/>
            <person name="Pimmason S."/>
            <person name="Yu B."/>
            <person name="Yasawong M."/>
        </authorList>
    </citation>
    <scope>NUCLEOTIDE SEQUENCE [LARGE SCALE GENOMIC DNA]</scope>
    <source>
        <strain evidence="8 9">IM0101</strain>
    </source>
</reference>
<accession>A0A3R9Q281</accession>
<evidence type="ECO:0000256" key="3">
    <source>
        <dbReference type="ARBA" id="ARBA00020784"/>
    </source>
</evidence>
<dbReference type="RefSeq" id="WP_125557468.1">
    <property type="nucleotide sequence ID" value="NZ_RBVX01000018.1"/>
</dbReference>
<dbReference type="PANTHER" id="PTHR33495">
    <property type="entry name" value="ANTI-SIGMA FACTOR ANTAGONIST TM_1081-RELATED-RELATED"/>
    <property type="match status" value="1"/>
</dbReference>
<protein>
    <recommendedName>
        <fullName evidence="3 6">Anti-sigma F factor antagonist</fullName>
    </recommendedName>
    <alternativeName>
        <fullName evidence="6">Stage II sporulation protein</fullName>
    </alternativeName>
</protein>
<comment type="similarity">
    <text evidence="2 6">Belongs to the anti-sigma-factor antagonist family.</text>
</comment>
<gene>
    <name evidence="8" type="primary">spoIIAA</name>
    <name evidence="8" type="ORF">D7Z54_17705</name>
</gene>
<evidence type="ECO:0000256" key="5">
    <source>
        <dbReference type="ARBA" id="ARBA00022969"/>
    </source>
</evidence>
<organism evidence="8 9">
    <name type="scientific">Salibacterium salarium</name>
    <dbReference type="NCBI Taxonomy" id="284579"/>
    <lineage>
        <taxon>Bacteria</taxon>
        <taxon>Bacillati</taxon>
        <taxon>Bacillota</taxon>
        <taxon>Bacilli</taxon>
        <taxon>Bacillales</taxon>
        <taxon>Bacillaceae</taxon>
    </lineage>
</organism>
<dbReference type="OrthoDB" id="9796601at2"/>
<dbReference type="Proteomes" id="UP000275076">
    <property type="component" value="Unassembled WGS sequence"/>
</dbReference>
<proteinExistence type="inferred from homology"/>
<dbReference type="InterPro" id="IPR002645">
    <property type="entry name" value="STAS_dom"/>
</dbReference>
<keyword evidence="4" id="KW-0597">Phosphoprotein</keyword>